<dbReference type="GO" id="GO:0016324">
    <property type="term" value="C:apical plasma membrane"/>
    <property type="evidence" value="ECO:0007669"/>
    <property type="project" value="UniProtKB-SubCell"/>
</dbReference>
<dbReference type="Pfam" id="PF00005">
    <property type="entry name" value="ABC_tran"/>
    <property type="match status" value="2"/>
</dbReference>
<evidence type="ECO:0000256" key="3">
    <source>
        <dbReference type="ARBA" id="ARBA00004554"/>
    </source>
</evidence>
<evidence type="ECO:0000256" key="24">
    <source>
        <dbReference type="ARBA" id="ARBA00051604"/>
    </source>
</evidence>
<feature type="transmembrane region" description="Helical" evidence="30">
    <location>
        <begin position="213"/>
        <end position="235"/>
    </location>
</feature>
<keyword evidence="19" id="KW-0325">Glycoprotein</keyword>
<keyword evidence="13" id="KW-0967">Endosome</keyword>
<evidence type="ECO:0000256" key="4">
    <source>
        <dbReference type="ARBA" id="ARBA00004608"/>
    </source>
</evidence>
<evidence type="ECO:0000256" key="6">
    <source>
        <dbReference type="ARBA" id="ARBA00012191"/>
    </source>
</evidence>
<evidence type="ECO:0000256" key="12">
    <source>
        <dbReference type="ARBA" id="ARBA00022741"/>
    </source>
</evidence>
<evidence type="ECO:0000256" key="8">
    <source>
        <dbReference type="ARBA" id="ARBA00022475"/>
    </source>
</evidence>
<comment type="catalytic activity">
    <reaction evidence="25">
        <text>N-acetyl-L-aspartyl-L-glutamyl-L-glutamate(in) + ATP + H2O = N-acetyl-L-aspartyl-L-glutamyl-L-glutamate(out) + ADP + phosphate + H(+)</text>
        <dbReference type="Rhea" id="RHEA:66732"/>
        <dbReference type="ChEBI" id="CHEBI:15377"/>
        <dbReference type="ChEBI" id="CHEBI:15378"/>
        <dbReference type="ChEBI" id="CHEBI:30616"/>
        <dbReference type="ChEBI" id="CHEBI:43474"/>
        <dbReference type="ChEBI" id="CHEBI:76935"/>
        <dbReference type="ChEBI" id="CHEBI:456216"/>
    </reaction>
    <physiologicalReaction direction="left-to-right" evidence="25">
        <dbReference type="Rhea" id="RHEA:66733"/>
    </physiologicalReaction>
</comment>
<sequence>MKGHDLGKDCLASGSAYRAVPSRETLPGPEVDHYQLPKVQDAFETAARAEGGLSLDGGSASDPKELEDEVGRSKYHHSVCVLKPIRSTSKYQHPVDNAGLFSFMTFNWLTSLVVLAHKKGQLFLEDIWAVSQFESCEANRRRLAGLWDEEVRSRGDGASLHRVVWHFCRTRLLLSILCLMVTQLAGFSGPAFVVRRLLEYTQMSEPDLPYGLLLVLGLLATELIRSWSLALTWALNYRTGTRLRGAILTLAFHKILRLRSLREKTMGELINMCSSDGQRMFDAAAVGSLLAGGPLVAMLGMAYNLSVLGPTSLLGSAIFILFYPTMMFSSRLTAYFRRKGVAVTDQRVQKMNEILNYIKFIKMYAWVKAFSQAVRNEERQILEQTGYFQSITVGVAPIVVVIASVATFSTHMLLGYDLTAAQAFTVVTVFNAMTFALKVTPFSVKSLSEASVAIDRFKSLFMMAEVKMIRELPSNPSIAIEMTGASLAWETGGHSAQPSPRSTPYVGLGIRGCRKKRRQRDDPKHHGMLEEETHGQLLNDVPVDMASSPDDQALQVPTISQRLQRTLHCIDLSIQKGKLVGVCGSVGSGKTSLISAILGQMTLLEGNVAVNGDFAYVAQQAWILNASFRDNILFGKEMEEERYQAILSACCLRPDLAILPNADLTEIGERGANLSGGQRQRISLARALYSNRGIYILDDPLSALDAHVGNHIFNNAIRKHLRGKTVIFVTHQLQYLVDCDDVIFMRDGSITEQGSHEDLMNLNGDYAAMFNNLQLGETPIIEVRKPQNENLNYTELYLTEALIYLTSVCFLSGQLMQVEERGKGSVPWAVYRVYIQALGGWPVFLVILALFVLNVGSTAFSNWWLSYWIKQGSGNTTVQVGNSSVLSESMRDNPLMQHYAAVYTMSMGIMLLLKLLRGIVFVKGTLRASSRLHDELFQKILRSPMKFFDTTPTARILNRFSKDMDEVDTRLPFQAEMFIQNVILVLFCLGVIASVFPWFLVAVGPLVLLFIVLHVVSRVFIRELKRLDNITQSPFLSHIASSIQGLTTVHAYGKEDEFLHRYQELLDQNQAPFYLFSCAMRWLAVRLDVICVALISITALMIVLMHGQIPPAYAGLAISYAVQLTGLFQFTVRLASETEARFTSVERIHHYIKSLSLEAPARVKNQAPPSDWPQEGEIVFDRTEMKYRDNLPMILKKVSCSIRPKEKVGIVGRTGSGKSSLGVVLYRLVEPCGGSIKIDGVNICNIGLADLRSKLSIIPQEPVLFSGTLIPKDHFTRIMLGRHVSQLPLKLESEVVENGENFSVGERQLLCVARVLLRQCKILILDEATAAMDTETDCLIQETIRNAFQDCTTLTIAHRLHTVLSCDRIMVLNQGQVVEFDEPSKLLANGNSRFCAMLAAVENKIYIKCSTEI</sequence>
<dbReference type="CDD" id="cd03250">
    <property type="entry name" value="ABCC_MRP_domain1"/>
    <property type="match status" value="1"/>
</dbReference>
<evidence type="ECO:0000256" key="25">
    <source>
        <dbReference type="ARBA" id="ARBA00052576"/>
    </source>
</evidence>
<dbReference type="GO" id="GO:0005524">
    <property type="term" value="F:ATP binding"/>
    <property type="evidence" value="ECO:0007669"/>
    <property type="project" value="UniProtKB-KW"/>
</dbReference>
<dbReference type="InterPro" id="IPR050173">
    <property type="entry name" value="ABC_transporter_C-like"/>
</dbReference>
<feature type="transmembrane region" description="Helical" evidence="30">
    <location>
        <begin position="1002"/>
        <end position="1021"/>
    </location>
</feature>
<dbReference type="InterPro" id="IPR017871">
    <property type="entry name" value="ABC_transporter-like_CS"/>
</dbReference>
<feature type="transmembrane region" description="Helical" evidence="30">
    <location>
        <begin position="387"/>
        <end position="408"/>
    </location>
</feature>
<feature type="domain" description="ABC transporter" evidence="31">
    <location>
        <begin position="551"/>
        <end position="772"/>
    </location>
</feature>
<evidence type="ECO:0000256" key="10">
    <source>
        <dbReference type="ARBA" id="ARBA00022692"/>
    </source>
</evidence>
<protein>
    <recommendedName>
        <fullName evidence="28">ATP-binding cassette sub-family C member 5</fullName>
        <ecNumber evidence="6">7.6.2.2</ecNumber>
    </recommendedName>
    <alternativeName>
        <fullName evidence="29">Multidrug resistance-associated protein 5</fullName>
    </alternativeName>
</protein>
<keyword evidence="9" id="KW-0597">Phosphoprotein</keyword>
<name>A0A672RNH2_SINGR</name>
<evidence type="ECO:0000256" key="18">
    <source>
        <dbReference type="ARBA" id="ARBA00023136"/>
    </source>
</evidence>
<dbReference type="FunFam" id="1.20.1560.10:FF:000015">
    <property type="entry name" value="multidrug resistance-associated protein 5 isoform X1"/>
    <property type="match status" value="1"/>
</dbReference>
<feature type="transmembrane region" description="Helical" evidence="30">
    <location>
        <begin position="900"/>
        <end position="922"/>
    </location>
</feature>
<feature type="domain" description="ABC transporter" evidence="31">
    <location>
        <begin position="1180"/>
        <end position="1399"/>
    </location>
</feature>
<feature type="transmembrane region" description="Helical" evidence="30">
    <location>
        <begin position="172"/>
        <end position="193"/>
    </location>
</feature>
<reference evidence="33" key="1">
    <citation type="submission" date="2025-08" db="UniProtKB">
        <authorList>
            <consortium name="Ensembl"/>
        </authorList>
    </citation>
    <scope>IDENTIFICATION</scope>
</reference>
<evidence type="ECO:0000256" key="7">
    <source>
        <dbReference type="ARBA" id="ARBA00022448"/>
    </source>
</evidence>
<comment type="similarity">
    <text evidence="5">Belongs to the ABC transporter superfamily. ABCC family. Conjugate transporter (TC 3.A.1.208) subfamily.</text>
</comment>
<keyword evidence="11" id="KW-0677">Repeat</keyword>
<feature type="transmembrane region" description="Helical" evidence="30">
    <location>
        <begin position="1083"/>
        <end position="1106"/>
    </location>
</feature>
<organism evidence="33 34">
    <name type="scientific">Sinocyclocheilus grahami</name>
    <name type="common">Dianchi golden-line fish</name>
    <name type="synonym">Barbus grahami</name>
    <dbReference type="NCBI Taxonomy" id="75366"/>
    <lineage>
        <taxon>Eukaryota</taxon>
        <taxon>Metazoa</taxon>
        <taxon>Chordata</taxon>
        <taxon>Craniata</taxon>
        <taxon>Vertebrata</taxon>
        <taxon>Euteleostomi</taxon>
        <taxon>Actinopterygii</taxon>
        <taxon>Neopterygii</taxon>
        <taxon>Teleostei</taxon>
        <taxon>Ostariophysi</taxon>
        <taxon>Cypriniformes</taxon>
        <taxon>Cyprinidae</taxon>
        <taxon>Cyprininae</taxon>
        <taxon>Sinocyclocheilus</taxon>
    </lineage>
</organism>
<keyword evidence="7" id="KW-0813">Transport</keyword>
<dbReference type="Ensembl" id="ENSSGRT00000095993.1">
    <property type="protein sequence ID" value="ENSSGRP00000090200.1"/>
    <property type="gene ID" value="ENSSGRG00000044629.1"/>
</dbReference>
<feature type="transmembrane region" description="Helical" evidence="30">
    <location>
        <begin position="307"/>
        <end position="329"/>
    </location>
</feature>
<dbReference type="FunFam" id="3.40.50.300:FF:003492">
    <property type="entry name" value="AGAP012735-PA"/>
    <property type="match status" value="1"/>
</dbReference>
<comment type="catalytic activity">
    <reaction evidence="24">
        <text>3',5'-cyclic AMP(in) + ATP + H2O = 3',5'-cyclic AMP(out) + ADP + phosphate + H(+)</text>
        <dbReference type="Rhea" id="RHEA:66184"/>
        <dbReference type="ChEBI" id="CHEBI:15377"/>
        <dbReference type="ChEBI" id="CHEBI:15378"/>
        <dbReference type="ChEBI" id="CHEBI:30616"/>
        <dbReference type="ChEBI" id="CHEBI:43474"/>
        <dbReference type="ChEBI" id="CHEBI:58165"/>
        <dbReference type="ChEBI" id="CHEBI:456216"/>
    </reaction>
    <physiologicalReaction direction="left-to-right" evidence="24">
        <dbReference type="Rhea" id="RHEA:66185"/>
    </physiologicalReaction>
</comment>
<dbReference type="FunFam" id="1.20.1560.10:FF:000012">
    <property type="entry name" value="ATP binding cassette subfamily C member 5"/>
    <property type="match status" value="1"/>
</dbReference>
<evidence type="ECO:0000256" key="11">
    <source>
        <dbReference type="ARBA" id="ARBA00022737"/>
    </source>
</evidence>
<evidence type="ECO:0000313" key="34">
    <source>
        <dbReference type="Proteomes" id="UP000472262"/>
    </source>
</evidence>
<keyword evidence="8" id="KW-1003">Cell membrane</keyword>
<dbReference type="FunFam" id="3.40.50.300:FF:004162">
    <property type="entry name" value="ATP binding cassette subfamily C member 5"/>
    <property type="match status" value="1"/>
</dbReference>
<dbReference type="PANTHER" id="PTHR24223">
    <property type="entry name" value="ATP-BINDING CASSETTE SUB-FAMILY C"/>
    <property type="match status" value="1"/>
</dbReference>
<dbReference type="CDD" id="cd03244">
    <property type="entry name" value="ABCC_MRP_domain2"/>
    <property type="match status" value="1"/>
</dbReference>
<dbReference type="Proteomes" id="UP000472262">
    <property type="component" value="Unassembled WGS sequence"/>
</dbReference>
<evidence type="ECO:0000256" key="5">
    <source>
        <dbReference type="ARBA" id="ARBA00009726"/>
    </source>
</evidence>
<evidence type="ECO:0000256" key="27">
    <source>
        <dbReference type="ARBA" id="ARBA00052963"/>
    </source>
</evidence>
<evidence type="ECO:0000256" key="20">
    <source>
        <dbReference type="ARBA" id="ARBA00023769"/>
    </source>
</evidence>
<comment type="subcellular location">
    <subcellularLocation>
        <location evidence="1">Apical cell membrane</location>
        <topology evidence="1">Multi-pass membrane protein</topology>
    </subcellularLocation>
    <subcellularLocation>
        <location evidence="3">Basolateral cell membrane</location>
        <topology evidence="3">Multi-pass membrane protein</topology>
    </subcellularLocation>
    <subcellularLocation>
        <location evidence="2">Cytoplasmic granule</location>
    </subcellularLocation>
    <subcellularLocation>
        <location evidence="4">Endosome membrane</location>
    </subcellularLocation>
    <subcellularLocation>
        <location evidence="20">Golgi apparatus lumen</location>
    </subcellularLocation>
</comment>
<evidence type="ECO:0000256" key="29">
    <source>
        <dbReference type="ARBA" id="ARBA00082793"/>
    </source>
</evidence>
<evidence type="ECO:0000256" key="28">
    <source>
        <dbReference type="ARBA" id="ARBA00069159"/>
    </source>
</evidence>
<evidence type="ECO:0000256" key="26">
    <source>
        <dbReference type="ARBA" id="ARBA00052708"/>
    </source>
</evidence>
<dbReference type="Gene3D" id="1.20.1560.10">
    <property type="entry name" value="ABC transporter type 1, transmembrane domain"/>
    <property type="match status" value="2"/>
</dbReference>
<comment type="catalytic activity">
    <reaction evidence="22">
        <text>(2S)-2-[5-amino-1-(beta-D-ribosyl)imidazole-4-carboxamido]succinate(in) + ATP + H2O = (2S)-2-[5-amino-1-(beta-D-ribosyl)imidazole-4-carboxamido]succinate(out) + ADP + phosphate + H(+)</text>
        <dbReference type="Rhea" id="RHEA:66752"/>
        <dbReference type="ChEBI" id="CHEBI:15377"/>
        <dbReference type="ChEBI" id="CHEBI:15378"/>
        <dbReference type="ChEBI" id="CHEBI:30616"/>
        <dbReference type="ChEBI" id="CHEBI:43474"/>
        <dbReference type="ChEBI" id="CHEBI:167466"/>
        <dbReference type="ChEBI" id="CHEBI:456216"/>
    </reaction>
    <physiologicalReaction direction="left-to-right" evidence="22">
        <dbReference type="Rhea" id="RHEA:66753"/>
    </physiologicalReaction>
</comment>
<dbReference type="FunFam" id="3.40.50.300:FF:000605">
    <property type="entry name" value="multidrug resistance-associated protein 5 isoform X1"/>
    <property type="match status" value="1"/>
</dbReference>
<dbReference type="GO" id="GO:0008559">
    <property type="term" value="F:ABC-type xenobiotic transporter activity"/>
    <property type="evidence" value="ECO:0007669"/>
    <property type="project" value="UniProtKB-EC"/>
</dbReference>
<dbReference type="Gene3D" id="3.40.50.300">
    <property type="entry name" value="P-loop containing nucleotide triphosphate hydrolases"/>
    <property type="match status" value="2"/>
</dbReference>
<evidence type="ECO:0000259" key="31">
    <source>
        <dbReference type="PROSITE" id="PS50893"/>
    </source>
</evidence>
<gene>
    <name evidence="33" type="primary">LOC107602100</name>
</gene>
<evidence type="ECO:0000256" key="14">
    <source>
        <dbReference type="ARBA" id="ARBA00022840"/>
    </source>
</evidence>
<dbReference type="SUPFAM" id="SSF52540">
    <property type="entry name" value="P-loop containing nucleoside triphosphate hydrolases"/>
    <property type="match status" value="2"/>
</dbReference>
<dbReference type="GO" id="GO:0005796">
    <property type="term" value="C:Golgi lumen"/>
    <property type="evidence" value="ECO:0007669"/>
    <property type="project" value="UniProtKB-SubCell"/>
</dbReference>
<feature type="transmembrane region" description="Helical" evidence="30">
    <location>
        <begin position="841"/>
        <end position="865"/>
    </location>
</feature>
<evidence type="ECO:0000256" key="19">
    <source>
        <dbReference type="ARBA" id="ARBA00023180"/>
    </source>
</evidence>
<dbReference type="PROSITE" id="PS00211">
    <property type="entry name" value="ABC_TRANSPORTER_1"/>
    <property type="match status" value="2"/>
</dbReference>
<evidence type="ECO:0000256" key="9">
    <source>
        <dbReference type="ARBA" id="ARBA00022553"/>
    </source>
</evidence>
<dbReference type="PROSITE" id="PS50893">
    <property type="entry name" value="ABC_TRANSPORTER_2"/>
    <property type="match status" value="2"/>
</dbReference>
<comment type="catalytic activity">
    <reaction evidence="27">
        <text>3',5'-cyclic GMP(in) + ATP + H2O = 3',5'-cyclic GMP(out) + ADP + phosphate + H(+)</text>
        <dbReference type="Rhea" id="RHEA:66188"/>
        <dbReference type="ChEBI" id="CHEBI:15377"/>
        <dbReference type="ChEBI" id="CHEBI:15378"/>
        <dbReference type="ChEBI" id="CHEBI:30616"/>
        <dbReference type="ChEBI" id="CHEBI:43474"/>
        <dbReference type="ChEBI" id="CHEBI:57746"/>
        <dbReference type="ChEBI" id="CHEBI:456216"/>
    </reaction>
    <physiologicalReaction direction="left-to-right" evidence="27">
        <dbReference type="Rhea" id="RHEA:66189"/>
    </physiologicalReaction>
</comment>
<dbReference type="SUPFAM" id="SSF90123">
    <property type="entry name" value="ABC transporter transmembrane region"/>
    <property type="match status" value="2"/>
</dbReference>
<evidence type="ECO:0000256" key="13">
    <source>
        <dbReference type="ARBA" id="ARBA00022753"/>
    </source>
</evidence>
<evidence type="ECO:0000259" key="32">
    <source>
        <dbReference type="PROSITE" id="PS50929"/>
    </source>
</evidence>
<dbReference type="InterPro" id="IPR036640">
    <property type="entry name" value="ABC1_TM_sf"/>
</dbReference>
<keyword evidence="10 30" id="KW-0812">Transmembrane</keyword>
<feature type="transmembrane region" description="Helical" evidence="30">
    <location>
        <begin position="978"/>
        <end position="996"/>
    </location>
</feature>
<keyword evidence="18 30" id="KW-0472">Membrane</keyword>
<evidence type="ECO:0000256" key="1">
    <source>
        <dbReference type="ARBA" id="ARBA00004424"/>
    </source>
</evidence>
<keyword evidence="16 30" id="KW-1133">Transmembrane helix</keyword>
<dbReference type="InterPro" id="IPR027417">
    <property type="entry name" value="P-loop_NTPase"/>
</dbReference>
<dbReference type="PROSITE" id="PS50929">
    <property type="entry name" value="ABC_TM1F"/>
    <property type="match status" value="2"/>
</dbReference>
<dbReference type="InterPro" id="IPR011527">
    <property type="entry name" value="ABC1_TM_dom"/>
</dbReference>
<dbReference type="CDD" id="cd18592">
    <property type="entry name" value="ABC_6TM_MRP5_8_9_D1"/>
    <property type="match status" value="1"/>
</dbReference>
<dbReference type="InterPro" id="IPR003593">
    <property type="entry name" value="AAA+_ATPase"/>
</dbReference>
<feature type="transmembrane region" description="Helical" evidence="30">
    <location>
        <begin position="420"/>
        <end position="437"/>
    </location>
</feature>
<reference evidence="33" key="2">
    <citation type="submission" date="2025-09" db="UniProtKB">
        <authorList>
            <consortium name="Ensembl"/>
        </authorList>
    </citation>
    <scope>IDENTIFICATION</scope>
</reference>
<keyword evidence="34" id="KW-1185">Reference proteome</keyword>
<keyword evidence="12" id="KW-0547">Nucleotide-binding</keyword>
<feature type="domain" description="ABC transmembrane type-1" evidence="32">
    <location>
        <begin position="173"/>
        <end position="449"/>
    </location>
</feature>
<proteinExistence type="inferred from homology"/>
<dbReference type="GO" id="GO:0016887">
    <property type="term" value="F:ATP hydrolysis activity"/>
    <property type="evidence" value="ECO:0007669"/>
    <property type="project" value="InterPro"/>
</dbReference>
<dbReference type="GO" id="GO:0010008">
    <property type="term" value="C:endosome membrane"/>
    <property type="evidence" value="ECO:0007669"/>
    <property type="project" value="UniProtKB-SubCell"/>
</dbReference>
<feature type="domain" description="ABC transmembrane type-1" evidence="32">
    <location>
        <begin position="845"/>
        <end position="1140"/>
    </location>
</feature>
<dbReference type="EC" id="7.6.2.2" evidence="6"/>
<accession>A0A672RNH2</accession>
<evidence type="ECO:0000256" key="16">
    <source>
        <dbReference type="ARBA" id="ARBA00022989"/>
    </source>
</evidence>
<comment type="catalytic activity">
    <reaction evidence="26">
        <text>N-acetyl-L-aspartate(in) + ATP + H2O = N-acetyl-L-aspartate(out) + ADP + phosphate + H(+)</text>
        <dbReference type="Rhea" id="RHEA:66744"/>
        <dbReference type="ChEBI" id="CHEBI:15377"/>
        <dbReference type="ChEBI" id="CHEBI:15378"/>
        <dbReference type="ChEBI" id="CHEBI:16953"/>
        <dbReference type="ChEBI" id="CHEBI:30616"/>
        <dbReference type="ChEBI" id="CHEBI:43474"/>
        <dbReference type="ChEBI" id="CHEBI:456216"/>
    </reaction>
    <physiologicalReaction direction="left-to-right" evidence="26">
        <dbReference type="Rhea" id="RHEA:66745"/>
    </physiologicalReaction>
</comment>
<evidence type="ECO:0000256" key="30">
    <source>
        <dbReference type="SAM" id="Phobius"/>
    </source>
</evidence>
<evidence type="ECO:0000256" key="15">
    <source>
        <dbReference type="ARBA" id="ARBA00022967"/>
    </source>
</evidence>
<feature type="transmembrane region" description="Helical" evidence="30">
    <location>
        <begin position="280"/>
        <end position="301"/>
    </location>
</feature>
<comment type="catalytic activity">
    <reaction evidence="21">
        <text>ATP + H2O + xenobioticSide 1 = ADP + phosphate + xenobioticSide 2.</text>
        <dbReference type="EC" id="7.6.2.2"/>
    </reaction>
</comment>
<evidence type="ECO:0000256" key="23">
    <source>
        <dbReference type="ARBA" id="ARBA00050745"/>
    </source>
</evidence>
<evidence type="ECO:0000256" key="2">
    <source>
        <dbReference type="ARBA" id="ARBA00004463"/>
    </source>
</evidence>
<evidence type="ECO:0000256" key="21">
    <source>
        <dbReference type="ARBA" id="ARBA00034018"/>
    </source>
</evidence>
<keyword evidence="14" id="KW-0067">ATP-binding</keyword>
<dbReference type="CDD" id="cd18599">
    <property type="entry name" value="ABC_6TM_MRP5_8_9_D2"/>
    <property type="match status" value="1"/>
</dbReference>
<dbReference type="InterPro" id="IPR003439">
    <property type="entry name" value="ABC_transporter-like_ATP-bd"/>
</dbReference>
<dbReference type="Pfam" id="PF00664">
    <property type="entry name" value="ABC_membrane"/>
    <property type="match status" value="2"/>
</dbReference>
<evidence type="ECO:0000256" key="17">
    <source>
        <dbReference type="ARBA" id="ARBA00023034"/>
    </source>
</evidence>
<evidence type="ECO:0000313" key="33">
    <source>
        <dbReference type="Ensembl" id="ENSSGRP00000090200.1"/>
    </source>
</evidence>
<dbReference type="SMART" id="SM00382">
    <property type="entry name" value="AAA"/>
    <property type="match status" value="2"/>
</dbReference>
<dbReference type="GO" id="GO:0016323">
    <property type="term" value="C:basolateral plasma membrane"/>
    <property type="evidence" value="ECO:0007669"/>
    <property type="project" value="UniProtKB-SubCell"/>
</dbReference>
<dbReference type="PANTHER" id="PTHR24223:SF196">
    <property type="entry name" value="ATP-BINDING CASSETTE SUB-FAMILY C MEMBER 5"/>
    <property type="match status" value="1"/>
</dbReference>
<keyword evidence="17" id="KW-0333">Golgi apparatus</keyword>
<comment type="catalytic activity">
    <reaction evidence="23">
        <text>N-acetyl-L-aspartyl-L-glutamate(in) + ATP + H2O = N-acetyl-L-aspartyl-L-glutamate(out) + ADP + phosphate + H(+)</text>
        <dbReference type="Rhea" id="RHEA:66728"/>
        <dbReference type="ChEBI" id="CHEBI:15377"/>
        <dbReference type="ChEBI" id="CHEBI:15378"/>
        <dbReference type="ChEBI" id="CHEBI:30616"/>
        <dbReference type="ChEBI" id="CHEBI:43474"/>
        <dbReference type="ChEBI" id="CHEBI:76931"/>
        <dbReference type="ChEBI" id="CHEBI:456216"/>
    </reaction>
    <physiologicalReaction direction="left-to-right" evidence="23">
        <dbReference type="Rhea" id="RHEA:66729"/>
    </physiologicalReaction>
</comment>
<evidence type="ECO:0000256" key="22">
    <source>
        <dbReference type="ARBA" id="ARBA00050661"/>
    </source>
</evidence>
<keyword evidence="15" id="KW-1278">Translocase</keyword>